<evidence type="ECO:0000313" key="2">
    <source>
        <dbReference type="Proteomes" id="UP000008974"/>
    </source>
</evidence>
<comment type="caution">
    <text evidence="1">The sequence shown here is derived from an EMBL/GenBank/DDBJ whole genome shotgun (WGS) entry which is preliminary data.</text>
</comment>
<proteinExistence type="predicted"/>
<protein>
    <submittedName>
        <fullName evidence="1">Uncharacterized protein</fullName>
    </submittedName>
</protein>
<gene>
    <name evidence="1" type="ORF">GLP15_1183</name>
</gene>
<evidence type="ECO:0000313" key="1">
    <source>
        <dbReference type="EMBL" id="EFO63718.1"/>
    </source>
</evidence>
<sequence length="81" mass="9435">MASQFDVHRHLASSPYCCHTDRSILRSFFSHAPTRFDVYPYAFIHKLNHCVGDFWVLVDIPYPTKGSVSHCLYPAMLFTKR</sequence>
<name>E1F1E0_GIAIA</name>
<reference evidence="1 2" key="1">
    <citation type="journal article" date="2010" name="BMC Genomics">
        <title>Genome analysis and comparative genomics of a Giardia intestinalis assemblage E isolate.</title>
        <authorList>
            <person name="Jerlstrom-Hultqvist J."/>
            <person name="Franzen O."/>
            <person name="Ankarklev J."/>
            <person name="Xu F."/>
            <person name="Nohynkova E."/>
            <person name="Andersson J.O."/>
            <person name="Svard S.G."/>
            <person name="Andersson B."/>
        </authorList>
    </citation>
    <scope>NUCLEOTIDE SEQUENCE [LARGE SCALE GENOMIC DNA]</scope>
    <source>
        <strain evidence="1 2">P15</strain>
    </source>
</reference>
<organism evidence="1 2">
    <name type="scientific">Giardia intestinalis (strain P15)</name>
    <name type="common">Giardia lamblia</name>
    <dbReference type="NCBI Taxonomy" id="658858"/>
    <lineage>
        <taxon>Eukaryota</taxon>
        <taxon>Metamonada</taxon>
        <taxon>Diplomonadida</taxon>
        <taxon>Hexamitidae</taxon>
        <taxon>Giardiinae</taxon>
        <taxon>Giardia</taxon>
    </lineage>
</organism>
<dbReference type="AlphaFoldDB" id="E1F1E0"/>
<dbReference type="EMBL" id="ACVC01000121">
    <property type="protein sequence ID" value="EFO63718.1"/>
    <property type="molecule type" value="Genomic_DNA"/>
</dbReference>
<dbReference type="Proteomes" id="UP000008974">
    <property type="component" value="Unassembled WGS sequence"/>
</dbReference>
<accession>E1F1E0</accession>
<dbReference type="VEuPathDB" id="GiardiaDB:GLP15_1183"/>